<comment type="caution">
    <text evidence="2">The sequence shown here is derived from an EMBL/GenBank/DDBJ whole genome shotgun (WGS) entry which is preliminary data.</text>
</comment>
<accession>A0A4Z0L7P5</accession>
<dbReference type="OrthoDB" id="1366976at2"/>
<gene>
    <name evidence="2" type="ORF">E4635_12655</name>
</gene>
<dbReference type="InterPro" id="IPR001387">
    <property type="entry name" value="Cro/C1-type_HTH"/>
</dbReference>
<dbReference type="CDD" id="cd00093">
    <property type="entry name" value="HTH_XRE"/>
    <property type="match status" value="1"/>
</dbReference>
<feature type="coiled-coil region" evidence="1">
    <location>
        <begin position="75"/>
        <end position="102"/>
    </location>
</feature>
<dbReference type="EMBL" id="SRLH01000007">
    <property type="protein sequence ID" value="TGD57014.1"/>
    <property type="molecule type" value="Genomic_DNA"/>
</dbReference>
<sequence length="169" mass="19912">MKDTTIKDHLGLTQEEMAMLLRITVSQWSMYKSGKRNIPADAKKQLGFLLKGVQEKKQDSKITEQFLRTEKEITKQKLKQDYLKAQIKIYRLEKEIETVEKQRLESFAALEAVHYLETQPQEKYVLDLLKIIQNRADKALIKHSLYKLEQMHLQKEAIEIVKDKIGKKL</sequence>
<dbReference type="Proteomes" id="UP000297407">
    <property type="component" value="Unassembled WGS sequence"/>
</dbReference>
<keyword evidence="3" id="KW-1185">Reference proteome</keyword>
<protein>
    <submittedName>
        <fullName evidence="2">XRE family transcriptional regulator</fullName>
    </submittedName>
</protein>
<evidence type="ECO:0000313" key="2">
    <source>
        <dbReference type="EMBL" id="TGD57014.1"/>
    </source>
</evidence>
<evidence type="ECO:0000313" key="3">
    <source>
        <dbReference type="Proteomes" id="UP000297407"/>
    </source>
</evidence>
<dbReference type="Gene3D" id="1.10.260.40">
    <property type="entry name" value="lambda repressor-like DNA-binding domains"/>
    <property type="match status" value="1"/>
</dbReference>
<proteinExistence type="predicted"/>
<dbReference type="GO" id="GO:0003677">
    <property type="term" value="F:DNA binding"/>
    <property type="evidence" value="ECO:0007669"/>
    <property type="project" value="InterPro"/>
</dbReference>
<keyword evidence="1" id="KW-0175">Coiled coil</keyword>
<organism evidence="2 3">
    <name type="scientific">Flavobacterium humi</name>
    <dbReference type="NCBI Taxonomy" id="2562683"/>
    <lineage>
        <taxon>Bacteria</taxon>
        <taxon>Pseudomonadati</taxon>
        <taxon>Bacteroidota</taxon>
        <taxon>Flavobacteriia</taxon>
        <taxon>Flavobacteriales</taxon>
        <taxon>Flavobacteriaceae</taxon>
        <taxon>Flavobacterium</taxon>
    </lineage>
</organism>
<name>A0A4Z0L7P5_9FLAO</name>
<reference evidence="2 3" key="1">
    <citation type="submission" date="2019-04" db="EMBL/GenBank/DDBJ databases">
        <title>Flavobacterium sp. strain DS2-A Genome sequencing and assembly.</title>
        <authorList>
            <person name="Kim I."/>
        </authorList>
    </citation>
    <scope>NUCLEOTIDE SEQUENCE [LARGE SCALE GENOMIC DNA]</scope>
    <source>
        <strain evidence="2 3">DS2-A</strain>
    </source>
</reference>
<dbReference type="InterPro" id="IPR010982">
    <property type="entry name" value="Lambda_DNA-bd_dom_sf"/>
</dbReference>
<dbReference type="SUPFAM" id="SSF47413">
    <property type="entry name" value="lambda repressor-like DNA-binding domains"/>
    <property type="match status" value="1"/>
</dbReference>
<dbReference type="RefSeq" id="WP_135527068.1">
    <property type="nucleotide sequence ID" value="NZ_SRLH01000007.1"/>
</dbReference>
<evidence type="ECO:0000256" key="1">
    <source>
        <dbReference type="SAM" id="Coils"/>
    </source>
</evidence>
<dbReference type="AlphaFoldDB" id="A0A4Z0L7P5"/>